<sequence length="178" mass="19881">MHMPASCRCCGWACKLLVDVGPISRTFLPLLRDRDVYVTPYRAVEMKENINELVERYSHEYGRRRIGKLRFPKGWGQSLLSFSLFRKQPDCLTACGRTVDCHEGISWGYRYVAWAVGAGTVVGLRGTSVLVAQSNGDSVAGASMLVKSHQMSALWAFSAPSSFRFALLFVRGEIQIRA</sequence>
<dbReference type="EMBL" id="JAHMHQ010000005">
    <property type="protein sequence ID" value="KAK1639573.1"/>
    <property type="molecule type" value="Genomic_DNA"/>
</dbReference>
<comment type="caution">
    <text evidence="1">The sequence shown here is derived from an EMBL/GenBank/DDBJ whole genome shotgun (WGS) entry which is preliminary data.</text>
</comment>
<proteinExistence type="predicted"/>
<name>A0AAI9ZZ33_9PEZI</name>
<dbReference type="AlphaFoldDB" id="A0AAI9ZZ33"/>
<evidence type="ECO:0000313" key="2">
    <source>
        <dbReference type="Proteomes" id="UP001243989"/>
    </source>
</evidence>
<organism evidence="1 2">
    <name type="scientific">Colletotrichum phormii</name>
    <dbReference type="NCBI Taxonomy" id="359342"/>
    <lineage>
        <taxon>Eukaryota</taxon>
        <taxon>Fungi</taxon>
        <taxon>Dikarya</taxon>
        <taxon>Ascomycota</taxon>
        <taxon>Pezizomycotina</taxon>
        <taxon>Sordariomycetes</taxon>
        <taxon>Hypocreomycetidae</taxon>
        <taxon>Glomerellales</taxon>
        <taxon>Glomerellaceae</taxon>
        <taxon>Colletotrichum</taxon>
        <taxon>Colletotrichum acutatum species complex</taxon>
    </lineage>
</organism>
<evidence type="ECO:0000313" key="1">
    <source>
        <dbReference type="EMBL" id="KAK1639573.1"/>
    </source>
</evidence>
<dbReference type="GeneID" id="85467123"/>
<dbReference type="RefSeq" id="XP_060448180.1">
    <property type="nucleotide sequence ID" value="XM_060582261.1"/>
</dbReference>
<dbReference type="Proteomes" id="UP001243989">
    <property type="component" value="Unassembled WGS sequence"/>
</dbReference>
<gene>
    <name evidence="1" type="ORF">BDP81DRAFT_179707</name>
</gene>
<protein>
    <submittedName>
        <fullName evidence="1">Uncharacterized protein</fullName>
    </submittedName>
</protein>
<accession>A0AAI9ZZ33</accession>
<reference evidence="1" key="1">
    <citation type="submission" date="2021-06" db="EMBL/GenBank/DDBJ databases">
        <title>Comparative genomics, transcriptomics and evolutionary studies reveal genomic signatures of adaptation to plant cell wall in hemibiotrophic fungi.</title>
        <authorList>
            <consortium name="DOE Joint Genome Institute"/>
            <person name="Baroncelli R."/>
            <person name="Diaz J.F."/>
            <person name="Benocci T."/>
            <person name="Peng M."/>
            <person name="Battaglia E."/>
            <person name="Haridas S."/>
            <person name="Andreopoulos W."/>
            <person name="Labutti K."/>
            <person name="Pangilinan J."/>
            <person name="Floch G.L."/>
            <person name="Makela M.R."/>
            <person name="Henrissat B."/>
            <person name="Grigoriev I.V."/>
            <person name="Crouch J.A."/>
            <person name="De Vries R.P."/>
            <person name="Sukno S.A."/>
            <person name="Thon M.R."/>
        </authorList>
    </citation>
    <scope>NUCLEOTIDE SEQUENCE</scope>
    <source>
        <strain evidence="1">CBS 102054</strain>
    </source>
</reference>
<keyword evidence="2" id="KW-1185">Reference proteome</keyword>